<dbReference type="STRING" id="194963.SAMCFNEI73_Ch3082"/>
<dbReference type="KEGG" id="same:SAMCFNEI73_Ch3082"/>
<gene>
    <name evidence="4" type="ORF">SAMCFNEI73_Ch3082</name>
</gene>
<evidence type="ECO:0000256" key="1">
    <source>
        <dbReference type="ARBA" id="ARBA00022679"/>
    </source>
</evidence>
<dbReference type="InterPro" id="IPR001296">
    <property type="entry name" value="Glyco_trans_1"/>
</dbReference>
<dbReference type="AlphaFoldDB" id="A0A1L3LQJ6"/>
<feature type="domain" description="Glycosyl transferase family 1" evidence="2">
    <location>
        <begin position="254"/>
        <end position="350"/>
    </location>
</feature>
<dbReference type="Proteomes" id="UP000182306">
    <property type="component" value="Chromosome"/>
</dbReference>
<dbReference type="GO" id="GO:0009103">
    <property type="term" value="P:lipopolysaccharide biosynthetic process"/>
    <property type="evidence" value="ECO:0007669"/>
    <property type="project" value="TreeGrafter"/>
</dbReference>
<dbReference type="InterPro" id="IPR028098">
    <property type="entry name" value="Glyco_trans_4-like_N"/>
</dbReference>
<keyword evidence="1 4" id="KW-0808">Transferase</keyword>
<organism evidence="4 5">
    <name type="scientific">Sinorhizobium americanum</name>
    <dbReference type="NCBI Taxonomy" id="194963"/>
    <lineage>
        <taxon>Bacteria</taxon>
        <taxon>Pseudomonadati</taxon>
        <taxon>Pseudomonadota</taxon>
        <taxon>Alphaproteobacteria</taxon>
        <taxon>Hyphomicrobiales</taxon>
        <taxon>Rhizobiaceae</taxon>
        <taxon>Sinorhizobium/Ensifer group</taxon>
        <taxon>Sinorhizobium</taxon>
    </lineage>
</organism>
<dbReference type="GO" id="GO:0016757">
    <property type="term" value="F:glycosyltransferase activity"/>
    <property type="evidence" value="ECO:0007669"/>
    <property type="project" value="InterPro"/>
</dbReference>
<dbReference type="PANTHER" id="PTHR46401">
    <property type="entry name" value="GLYCOSYLTRANSFERASE WBBK-RELATED"/>
    <property type="match status" value="1"/>
</dbReference>
<dbReference type="Gene3D" id="3.40.50.2000">
    <property type="entry name" value="Glycogen Phosphorylase B"/>
    <property type="match status" value="2"/>
</dbReference>
<dbReference type="Pfam" id="PF00534">
    <property type="entry name" value="Glycos_transf_1"/>
    <property type="match status" value="1"/>
</dbReference>
<reference evidence="4 5" key="1">
    <citation type="submission" date="2015-10" db="EMBL/GenBank/DDBJ databases">
        <title>Genomic differences between typical nodule nitrogen-fixing rhizobial strains and those coming from bean seeds.</title>
        <authorList>
            <person name="Peralta H."/>
            <person name="Aguilar-Vera A."/>
            <person name="Diaz R."/>
            <person name="Mora Y."/>
            <person name="Martinez-Batallar G."/>
            <person name="Salazar E."/>
            <person name="Vargas-Lagunas C."/>
            <person name="Encarnacion S."/>
            <person name="Girard L."/>
            <person name="Mora J."/>
        </authorList>
    </citation>
    <scope>NUCLEOTIDE SEQUENCE [LARGE SCALE GENOMIC DNA]</scope>
    <source>
        <strain evidence="4 5">CFNEI 73</strain>
    </source>
</reference>
<dbReference type="EMBL" id="CP013107">
    <property type="protein sequence ID" value="APG92347.1"/>
    <property type="molecule type" value="Genomic_DNA"/>
</dbReference>
<evidence type="ECO:0000313" key="5">
    <source>
        <dbReference type="Proteomes" id="UP000182306"/>
    </source>
</evidence>
<dbReference type="Pfam" id="PF13439">
    <property type="entry name" value="Glyco_transf_4"/>
    <property type="match status" value="1"/>
</dbReference>
<feature type="domain" description="Glycosyltransferase subfamily 4-like N-terminal" evidence="3">
    <location>
        <begin position="31"/>
        <end position="195"/>
    </location>
</feature>
<evidence type="ECO:0000259" key="3">
    <source>
        <dbReference type="Pfam" id="PF13439"/>
    </source>
</evidence>
<name>A0A1L3LQJ6_9HYPH</name>
<keyword evidence="5" id="KW-1185">Reference proteome</keyword>
<protein>
    <submittedName>
        <fullName evidence="4">Group 1 glycosyl transferase</fullName>
    </submittedName>
</protein>
<proteinExistence type="predicted"/>
<dbReference type="PANTHER" id="PTHR46401:SF2">
    <property type="entry name" value="GLYCOSYLTRANSFERASE WBBK-RELATED"/>
    <property type="match status" value="1"/>
</dbReference>
<dbReference type="CDD" id="cd03801">
    <property type="entry name" value="GT4_PimA-like"/>
    <property type="match status" value="1"/>
</dbReference>
<accession>A0A1L3LQJ6</accession>
<sequence length="382" mass="41233">MIAPALSASRPSTDEGPVRLPRRILMSVDAVGGVWRYAMDLAEALRKAGIETVFAGFGPAPSMAQSREAARIGRLEWLATPLDWMADDESALESAADGLGELSLRHSVDLMHLNLPSQAAGLALQVPVVTVSHSCVATWFEAVRKSGLPEAWLWQKRRNRLGFDRSDVVLAPSWSHAAALERCYGPIDNLAVAYNSSREQPVTIPKQDFVFAAGRWWDEGKNGAVLDRAAAAIRWPVVMAGACSGPNGQHLAIAQADHRGELSHERVMALMSSAAVVVSPSIYEPFGLAPLEAAGAGAALVLADIATYRELWDGAARFFDPRDPEALADAVNDLTRDAAHRAELGRSARSRSQCFTIEAQRDRVLDAYSLAMQKSSRLTAAE</sequence>
<dbReference type="OrthoDB" id="7847955at2"/>
<dbReference type="SUPFAM" id="SSF53756">
    <property type="entry name" value="UDP-Glycosyltransferase/glycogen phosphorylase"/>
    <property type="match status" value="1"/>
</dbReference>
<evidence type="ECO:0000259" key="2">
    <source>
        <dbReference type="Pfam" id="PF00534"/>
    </source>
</evidence>
<evidence type="ECO:0000313" key="4">
    <source>
        <dbReference type="EMBL" id="APG92347.1"/>
    </source>
</evidence>
<dbReference type="RefSeq" id="WP_082912429.1">
    <property type="nucleotide sequence ID" value="NZ_CP013107.1"/>
</dbReference>